<keyword evidence="2" id="KW-1185">Reference proteome</keyword>
<sequence>MRPLAELRKLSQHQLNSIRKEELIQCILSAPEPDDTNLAVVTQLTALIAEVADIKKALTSPDSAINRQVRDLQDQMTKQQEVIARQQRERT</sequence>
<dbReference type="EMBL" id="JAWZYT010000500">
    <property type="protein sequence ID" value="KAK4322818.1"/>
    <property type="molecule type" value="Genomic_DNA"/>
</dbReference>
<reference evidence="1" key="1">
    <citation type="submission" date="2023-11" db="EMBL/GenBank/DDBJ databases">
        <title>Genome assemblies of two species of porcelain crab, Petrolisthes cinctipes and Petrolisthes manimaculis (Anomura: Porcellanidae).</title>
        <authorList>
            <person name="Angst P."/>
        </authorList>
    </citation>
    <scope>NUCLEOTIDE SEQUENCE</scope>
    <source>
        <strain evidence="1">PB745_02</strain>
        <tissue evidence="1">Gill</tissue>
    </source>
</reference>
<protein>
    <submittedName>
        <fullName evidence="1">Uncharacterized protein</fullName>
    </submittedName>
</protein>
<organism evidence="1 2">
    <name type="scientific">Petrolisthes manimaculis</name>
    <dbReference type="NCBI Taxonomy" id="1843537"/>
    <lineage>
        <taxon>Eukaryota</taxon>
        <taxon>Metazoa</taxon>
        <taxon>Ecdysozoa</taxon>
        <taxon>Arthropoda</taxon>
        <taxon>Crustacea</taxon>
        <taxon>Multicrustacea</taxon>
        <taxon>Malacostraca</taxon>
        <taxon>Eumalacostraca</taxon>
        <taxon>Eucarida</taxon>
        <taxon>Decapoda</taxon>
        <taxon>Pleocyemata</taxon>
        <taxon>Anomura</taxon>
        <taxon>Galatheoidea</taxon>
        <taxon>Porcellanidae</taxon>
        <taxon>Petrolisthes</taxon>
    </lineage>
</organism>
<gene>
    <name evidence="1" type="ORF">Pmani_006483</name>
</gene>
<comment type="caution">
    <text evidence="1">The sequence shown here is derived from an EMBL/GenBank/DDBJ whole genome shotgun (WGS) entry which is preliminary data.</text>
</comment>
<accession>A0AAE1UFP6</accession>
<proteinExistence type="predicted"/>
<evidence type="ECO:0000313" key="1">
    <source>
        <dbReference type="EMBL" id="KAK4322818.1"/>
    </source>
</evidence>
<dbReference type="AlphaFoldDB" id="A0AAE1UFP6"/>
<evidence type="ECO:0000313" key="2">
    <source>
        <dbReference type="Proteomes" id="UP001292094"/>
    </source>
</evidence>
<name>A0AAE1UFP6_9EUCA</name>
<dbReference type="Proteomes" id="UP001292094">
    <property type="component" value="Unassembled WGS sequence"/>
</dbReference>